<name>A0ABM0KR73_MICOH</name>
<evidence type="ECO:0000256" key="1">
    <source>
        <dbReference type="ARBA" id="ARBA00004141"/>
    </source>
</evidence>
<evidence type="ECO:0000259" key="9">
    <source>
        <dbReference type="PROSITE" id="PS50893"/>
    </source>
</evidence>
<dbReference type="InterPro" id="IPR027417">
    <property type="entry name" value="P-loop_NTPase"/>
</dbReference>
<sequence length="1684" mass="191975">MDSLRMKQFSALLWKNFLLKRRNVVGLVVEITLIFLLFVWTLTMRRISKKTFFQPVTFNPIPLTLPGFLNTKFEYELAYVPSGSDAARNITEMVKEDLNFNFTVRGFPSEKSFEKYIKYENRSAYVLAAIVFDHVFKTNDERLPLQVKYNLRFGHLYNPYNPFRPSMDPRAKDWNTSTLFPPVPSLGPRNLLEHDGGDPGYIREGFLVVQHSLDKAIMVYHSGRAAEDMFANATIHANRFPYPAFTQDKFLWSFISMFPWTILFTFTQMALVIVGTIMMEKEKRLKEYQLMVGLSNAMLWFSYFVTFLLMYLIIICLLCGILFLKITHERVFQHSDPLFIAFYFLCFAISSVLLGFMISTLFDRASVASSIAGFLHFLTFFPYLIIAQRYGQTSLGGKLALSLITNTALAFGADLICKMEMKGHGAQWYNIATKINADDDLTLAHIIGMFLFTAFLYGIVAWYIDAVFPGKYGIPKPWNFFLQKTYWFGEPSSSKEESQVTDLPPNDFVEPEPVGLVAGIHIQHLYKKFTLKGSTVMAVQDLSLNLYEGQITVLLGHNGAGKTTTLSILTGLYLPTRGKVYIGGYDISMDMVEVRKSLGLCPQDDLLFPMLTVSEHLDFYCVIKGMPSNKRTREIHRMLTAFDLLHKSDTMSKNLSGGMKRKLSIIIALIGDTKVVILDEPTSGMDPVSRRATWDLLQQYKENRTILLTTHHMDEADVLGDRIAILVMGTLKCCGSSLFLKKLYGVGYHLVMVKTLECDVEKISELIKNYIPTAEMEMNVAAELSFILPKEYTHRFSELFAEIEKRQEELGIIGFGVSMTTMDEVFFKVSNLEDLNLNTEAAHSTSTEDQNTSQDNQNMNVPRNFDRKNYPRRYSNSSFNTGWILYAQQFRAMLIKRAVFSWRNWKLLLLQLLALLGLMYLMMRGISFSTAREPARVMDLEQYRETIVPFSISGDPDLTQNLTKNLEIMLKAKKQELHEVQGDVQGYLLKNKKCIYSCIIAFSLTVTRDKKEFTFWFNNEAYHSPSLSLSVLDNIIFMSLSGSDATITVSNKPQPQRVTENKYEETSTLILQIVFNLLFGMSIFTSGFSLMTVTERVSKAKHIQFVSGVYTFNFWLSALLWDLIIHFVACALLLLVFLITDVDILLEKYHFLDTMLILMLFGWSAIPFIYLLSFWYNTSTGAYIKIFVFNHCLGFMSIIVDAVVNIIPDISTSTKDFILNSLLLLPLYNLGLSIYKYYNIQEMKKLCTSSEYVSDTKFCREILGISVYSMSQSSIGRHVIAMAATGAAYLFLIFLLELTSWNLQAFVYRCVLFGIYKIFSKARLSRELSAESEDEDVQNEREAILQHPQESLNSTVLIKELVKIYFKVPPILAVRNISVTIQKEECFGLLGLNGAGKTTTFQILTGEEVATSGDVFIEGYSITENIRKVRSKIGYCPQFDALLDFMTPREILTMYARVWGLPENSIRPYVDNLLEMLYLQPQAEKFIYTLSGGSKRRLSTAVAIMGKSSVVFLDEPSTGMDPLARRMLWNTVIRTRESGKVIIITSHSMEECEALCTRLAIMVQGKFVCLGSPQHLKNKFGNVYIMNVKFKTDTGDDVIKDFEGFIAQVFPGSELKQENQGILNYYIPSKDNSWGKVFGILEKAKEEYNLEDYSISQITLEQVFLTFANVDKPESDHAKAKAVP</sequence>
<feature type="transmembrane region" description="Helical" evidence="8">
    <location>
        <begin position="299"/>
        <end position="326"/>
    </location>
</feature>
<feature type="transmembrane region" description="Helical" evidence="8">
    <location>
        <begin position="1219"/>
        <end position="1238"/>
    </location>
</feature>
<evidence type="ECO:0000256" key="3">
    <source>
        <dbReference type="ARBA" id="ARBA00022741"/>
    </source>
</evidence>
<dbReference type="Pfam" id="PF23321">
    <property type="entry name" value="R1_ABCA1"/>
    <property type="match status" value="1"/>
</dbReference>
<evidence type="ECO:0000256" key="5">
    <source>
        <dbReference type="ARBA" id="ARBA00022989"/>
    </source>
</evidence>
<dbReference type="Pfam" id="PF00005">
    <property type="entry name" value="ABC_tran"/>
    <property type="match status" value="2"/>
</dbReference>
<keyword evidence="5 8" id="KW-1133">Transmembrane helix</keyword>
<evidence type="ECO:0000256" key="4">
    <source>
        <dbReference type="ARBA" id="ARBA00022840"/>
    </source>
</evidence>
<feature type="compositionally biased region" description="Polar residues" evidence="7">
    <location>
        <begin position="841"/>
        <end position="861"/>
    </location>
</feature>
<feature type="transmembrane region" description="Helical" evidence="8">
    <location>
        <begin position="368"/>
        <end position="387"/>
    </location>
</feature>
<dbReference type="InterPro" id="IPR026082">
    <property type="entry name" value="ABCA"/>
</dbReference>
<keyword evidence="10" id="KW-1185">Reference proteome</keyword>
<feature type="transmembrane region" description="Helical" evidence="8">
    <location>
        <begin position="905"/>
        <end position="923"/>
    </location>
</feature>
<dbReference type="PROSITE" id="PS50893">
    <property type="entry name" value="ABC_TRANSPORTER_2"/>
    <property type="match status" value="2"/>
</dbReference>
<keyword evidence="6 8" id="KW-0472">Membrane</keyword>
<evidence type="ECO:0000256" key="6">
    <source>
        <dbReference type="ARBA" id="ARBA00023136"/>
    </source>
</evidence>
<gene>
    <name evidence="11" type="primary">LOC101981541</name>
</gene>
<feature type="region of interest" description="Disordered" evidence="7">
    <location>
        <begin position="841"/>
        <end position="869"/>
    </location>
</feature>
<dbReference type="InterPro" id="IPR003439">
    <property type="entry name" value="ABC_transporter-like_ATP-bd"/>
</dbReference>
<dbReference type="Proteomes" id="UP000694915">
    <property type="component" value="Chromosome 8"/>
</dbReference>
<evidence type="ECO:0000313" key="11">
    <source>
        <dbReference type="RefSeq" id="XP_005351234.1"/>
    </source>
</evidence>
<dbReference type="RefSeq" id="XP_005351234.1">
    <property type="nucleotide sequence ID" value="XM_005351177.3"/>
</dbReference>
<evidence type="ECO:0000313" key="10">
    <source>
        <dbReference type="Proteomes" id="UP000694915"/>
    </source>
</evidence>
<feature type="transmembrane region" description="Helical" evidence="8">
    <location>
        <begin position="338"/>
        <end position="362"/>
    </location>
</feature>
<feature type="transmembrane region" description="Helical" evidence="8">
    <location>
        <begin position="1114"/>
        <end position="1139"/>
    </location>
</feature>
<feature type="transmembrane region" description="Helical" evidence="8">
    <location>
        <begin position="24"/>
        <end position="43"/>
    </location>
</feature>
<dbReference type="InterPro" id="IPR056264">
    <property type="entry name" value="R2_ABCA1-4-like"/>
</dbReference>
<dbReference type="InterPro" id="IPR003593">
    <property type="entry name" value="AAA+_ATPase"/>
</dbReference>
<proteinExistence type="predicted"/>
<dbReference type="GeneID" id="101981541"/>
<evidence type="ECO:0000256" key="2">
    <source>
        <dbReference type="ARBA" id="ARBA00022692"/>
    </source>
</evidence>
<dbReference type="InterPro" id="IPR013525">
    <property type="entry name" value="ABC2_TM"/>
</dbReference>
<dbReference type="PANTHER" id="PTHR19229:SF139">
    <property type="entry name" value="ATP-BINDING CASSETTE, SUB-FAMILY A (ABC1), MEMBER 14"/>
    <property type="match status" value="1"/>
</dbReference>
<feature type="transmembrane region" description="Helical" evidence="8">
    <location>
        <begin position="441"/>
        <end position="464"/>
    </location>
</feature>
<evidence type="ECO:0000256" key="8">
    <source>
        <dbReference type="SAM" id="Phobius"/>
    </source>
</evidence>
<keyword evidence="2 8" id="KW-0812">Transmembrane</keyword>
<dbReference type="PANTHER" id="PTHR19229">
    <property type="entry name" value="ATP-BINDING CASSETTE TRANSPORTER SUBFAMILY A ABCA"/>
    <property type="match status" value="1"/>
</dbReference>
<dbReference type="PROSITE" id="PS00211">
    <property type="entry name" value="ABC_TRANSPORTER_1"/>
    <property type="match status" value="1"/>
</dbReference>
<dbReference type="SMART" id="SM00382">
    <property type="entry name" value="AAA"/>
    <property type="match status" value="2"/>
</dbReference>
<reference evidence="11" key="1">
    <citation type="submission" date="2025-08" db="UniProtKB">
        <authorList>
            <consortium name="RefSeq"/>
        </authorList>
    </citation>
    <scope>IDENTIFICATION</scope>
</reference>
<dbReference type="Pfam" id="PF12698">
    <property type="entry name" value="ABC2_membrane_3"/>
    <property type="match status" value="2"/>
</dbReference>
<dbReference type="SUPFAM" id="SSF52540">
    <property type="entry name" value="P-loop containing nucleoside triphosphate hydrolases"/>
    <property type="match status" value="2"/>
</dbReference>
<organism evidence="10 11">
    <name type="scientific">Microtus ochrogaster</name>
    <name type="common">Prairie vole</name>
    <dbReference type="NCBI Taxonomy" id="79684"/>
    <lineage>
        <taxon>Eukaryota</taxon>
        <taxon>Metazoa</taxon>
        <taxon>Chordata</taxon>
        <taxon>Craniata</taxon>
        <taxon>Vertebrata</taxon>
        <taxon>Euteleostomi</taxon>
        <taxon>Mammalia</taxon>
        <taxon>Eutheria</taxon>
        <taxon>Euarchontoglires</taxon>
        <taxon>Glires</taxon>
        <taxon>Rodentia</taxon>
        <taxon>Myomorpha</taxon>
        <taxon>Muroidea</taxon>
        <taxon>Cricetidae</taxon>
        <taxon>Arvicolinae</taxon>
        <taxon>Microtus</taxon>
    </lineage>
</organism>
<accession>A0ABM0KR73</accession>
<dbReference type="CDD" id="cd03263">
    <property type="entry name" value="ABC_subfamily_A"/>
    <property type="match status" value="2"/>
</dbReference>
<feature type="domain" description="ABC transporter" evidence="9">
    <location>
        <begin position="1356"/>
        <end position="1589"/>
    </location>
</feature>
<dbReference type="InterPro" id="IPR017871">
    <property type="entry name" value="ABC_transporter-like_CS"/>
</dbReference>
<feature type="domain" description="ABC transporter" evidence="9">
    <location>
        <begin position="520"/>
        <end position="753"/>
    </location>
</feature>
<comment type="subcellular location">
    <subcellularLocation>
        <location evidence="1">Membrane</location>
        <topology evidence="1">Multi-pass membrane protein</topology>
    </subcellularLocation>
</comment>
<feature type="transmembrane region" description="Helical" evidence="8">
    <location>
        <begin position="1069"/>
        <end position="1093"/>
    </location>
</feature>
<feature type="transmembrane region" description="Helical" evidence="8">
    <location>
        <begin position="257"/>
        <end position="279"/>
    </location>
</feature>
<evidence type="ECO:0000256" key="7">
    <source>
        <dbReference type="SAM" id="MobiDB-lite"/>
    </source>
</evidence>
<feature type="transmembrane region" description="Helical" evidence="8">
    <location>
        <begin position="1275"/>
        <end position="1295"/>
    </location>
</feature>
<feature type="transmembrane region" description="Helical" evidence="8">
    <location>
        <begin position="1151"/>
        <end position="1175"/>
    </location>
</feature>
<protein>
    <submittedName>
        <fullName evidence="11">ATP-binding cassette sub-family A member 3-like</fullName>
    </submittedName>
</protein>
<dbReference type="Gene3D" id="3.40.50.300">
    <property type="entry name" value="P-loop containing nucleotide triphosphate hydrolases"/>
    <property type="match status" value="2"/>
</dbReference>
<feature type="transmembrane region" description="Helical" evidence="8">
    <location>
        <begin position="1187"/>
        <end position="1207"/>
    </location>
</feature>
<keyword evidence="3" id="KW-0547">Nucleotide-binding</keyword>
<keyword evidence="4" id="KW-0067">ATP-binding</keyword>